<keyword evidence="5" id="KW-1133">Transmembrane helix</keyword>
<dbReference type="PANTHER" id="PTHR22990:SF15">
    <property type="entry name" value="F-BOX ONLY PROTEIN 10"/>
    <property type="match status" value="1"/>
</dbReference>
<dbReference type="InterPro" id="IPR011050">
    <property type="entry name" value="Pectin_lyase_fold/virulence"/>
</dbReference>
<dbReference type="InterPro" id="IPR039448">
    <property type="entry name" value="Beta_helix"/>
</dbReference>
<feature type="domain" description="Right handed beta helix" evidence="6">
    <location>
        <begin position="506"/>
        <end position="661"/>
    </location>
</feature>
<dbReference type="SUPFAM" id="SSF49363">
    <property type="entry name" value="Purple acid phosphatase, N-terminal domain"/>
    <property type="match status" value="1"/>
</dbReference>
<comment type="pathway">
    <text evidence="1">Protein modification; protein ubiquitination.</text>
</comment>
<dbReference type="Pfam" id="PF13229">
    <property type="entry name" value="Beta_helix"/>
    <property type="match status" value="2"/>
</dbReference>
<feature type="transmembrane region" description="Helical" evidence="5">
    <location>
        <begin position="81"/>
        <end position="105"/>
    </location>
</feature>
<keyword evidence="5" id="KW-0472">Membrane</keyword>
<evidence type="ECO:0000256" key="3">
    <source>
        <dbReference type="ARBA" id="ARBA00022786"/>
    </source>
</evidence>
<dbReference type="Gene3D" id="2.160.20.10">
    <property type="entry name" value="Single-stranded right-handed beta-helix, Pectin lyase-like"/>
    <property type="match status" value="2"/>
</dbReference>
<evidence type="ECO:0000259" key="6">
    <source>
        <dbReference type="Pfam" id="PF13229"/>
    </source>
</evidence>
<dbReference type="Proteomes" id="UP000230292">
    <property type="component" value="Unassembled WGS sequence"/>
</dbReference>
<dbReference type="SUPFAM" id="SSF51126">
    <property type="entry name" value="Pectin lyase-like"/>
    <property type="match status" value="3"/>
</dbReference>
<keyword evidence="3" id="KW-0833">Ubl conjugation pathway</keyword>
<evidence type="ECO:0000256" key="2">
    <source>
        <dbReference type="ARBA" id="ARBA00022737"/>
    </source>
</evidence>
<keyword evidence="2" id="KW-0677">Repeat</keyword>
<organism evidence="7 8">
    <name type="scientific">Candidatus Kerfeldbacteria bacterium CG15_BIG_FIL_POST_REV_8_21_14_020_45_12</name>
    <dbReference type="NCBI Taxonomy" id="2014247"/>
    <lineage>
        <taxon>Bacteria</taxon>
        <taxon>Candidatus Kerfeldiibacteriota</taxon>
    </lineage>
</organism>
<evidence type="ECO:0000313" key="7">
    <source>
        <dbReference type="EMBL" id="PIW37044.1"/>
    </source>
</evidence>
<evidence type="ECO:0000256" key="5">
    <source>
        <dbReference type="SAM" id="Phobius"/>
    </source>
</evidence>
<evidence type="ECO:0000313" key="8">
    <source>
        <dbReference type="Proteomes" id="UP000230292"/>
    </source>
</evidence>
<dbReference type="GO" id="GO:0003993">
    <property type="term" value="F:acid phosphatase activity"/>
    <property type="evidence" value="ECO:0007669"/>
    <property type="project" value="InterPro"/>
</dbReference>
<feature type="region of interest" description="Disordered" evidence="4">
    <location>
        <begin position="1867"/>
        <end position="1913"/>
    </location>
</feature>
<feature type="region of interest" description="Disordered" evidence="4">
    <location>
        <begin position="1534"/>
        <end position="1600"/>
    </location>
</feature>
<name>A0A2M7H496_9BACT</name>
<feature type="compositionally biased region" description="Polar residues" evidence="4">
    <location>
        <begin position="1534"/>
        <end position="1543"/>
    </location>
</feature>
<dbReference type="InterPro" id="IPR022441">
    <property type="entry name" value="Para_beta_helix_rpt-2"/>
</dbReference>
<gene>
    <name evidence="7" type="ORF">COW24_02150</name>
</gene>
<reference evidence="7 8" key="1">
    <citation type="submission" date="2017-09" db="EMBL/GenBank/DDBJ databases">
        <title>Depth-based differentiation of microbial function through sediment-hosted aquifers and enrichment of novel symbionts in the deep terrestrial subsurface.</title>
        <authorList>
            <person name="Probst A.J."/>
            <person name="Ladd B."/>
            <person name="Jarett J.K."/>
            <person name="Geller-Mcgrath D.E."/>
            <person name="Sieber C.M."/>
            <person name="Emerson J.B."/>
            <person name="Anantharaman K."/>
            <person name="Thomas B.C."/>
            <person name="Malmstrom R."/>
            <person name="Stieglmeier M."/>
            <person name="Klingl A."/>
            <person name="Woyke T."/>
            <person name="Ryan C.M."/>
            <person name="Banfield J.F."/>
        </authorList>
    </citation>
    <scope>NUCLEOTIDE SEQUENCE [LARGE SCALE GENOMIC DNA]</scope>
    <source>
        <strain evidence="7">CG15_BIG_FIL_POST_REV_8_21_14_020_45_12</strain>
    </source>
</reference>
<dbReference type="SMART" id="SM00710">
    <property type="entry name" value="PbH1"/>
    <property type="match status" value="15"/>
</dbReference>
<evidence type="ECO:0000256" key="4">
    <source>
        <dbReference type="SAM" id="MobiDB-lite"/>
    </source>
</evidence>
<protein>
    <recommendedName>
        <fullName evidence="6">Right handed beta helix domain-containing protein</fullName>
    </recommendedName>
</protein>
<sequence length="1913" mass="197894">MIRHIHSHHQAIQKGEYSRVKTAVASFKLFFLYVAFGAHRALHLLFSPAEKSYALFHDQSAEDAFVAELEAHRRFKRGARVASVTSPLVIVAAALIVTGITQSIFPVSDIKIAHAADNLCTVNNSNDVGAGSLRDCITDANSQAAGVRTVITIDLAGNQTLTLGSKLSNIQRPVTIEPAGSVINLTIDGSGIGAGDACLSLVAGADDSILTGFSLTDCGRAIVLSGVSGVELGQGSDEDGRITIAGGVTGIELDDSADSNTITNAWIGFDKTQAAQPITGIALDIAGDSNTLTRIIEGNANVGFNISGDSNTVSRSFIGTSPSAANVGNSEEGVFVSGDSNVIGGSDNTTSNFIGNNGKSGVYISKAGLTSPTNNILYQNVIGADVSGDAAPNLEDGLKIDSASNTTIGNSVSGMGPSIAGNALNGISITNSDTVSITNSKIGLGQFGAVAGSSQDIGVYVSNSTDVSIEDNVIGNNGESGITMDSGSTGVISGNSLGKTIAAAAGNGTYGIYLYGPGSVTVGTESAPNTIVNNGAAGILIENPMSDADIVVQYNYIGTSSSPNQGPGITVDTTSADTSVTLEANEIIGNDDGQATAHGILLNEVFGTTEINGNAITSNSGNGLEVVDSSWVKISNNFVGSNIYGVRISGSTSLKVANNYIGVLSDGTTAAANTAGGVLITESSSGVIIGATISAGRNIIVNNAGDGVHVDAEARSSNLILNNYIGLGADGVLASGNSGDGVYIGAAGQTVSDNVISNNAINGINVEASGVTISDNLIGWDAGKTTLSQRYGIRLAADSATVSSNAIAGSVQGIRVEESTDHNITENSVKLSTGDGIALYAVTSSTLNNNVVADSVLQGVRIAGGSELVFTGNAITQNLKNGISVGAGAVDVRIGPKISDSDKTARYNTFSGNGKYGVVVADSASARIQITQNLYSNNGSGPTYINPSSNSGLSSPVITNVLSKKVEGTGAVKGGSVQVYSGAGVFLGQTTDTEAGGWVVKLQQAINSLTASLAAQIIDASGNTSAFSNQQDFDVSDGAVIEADGDANFTISVTASAGKNDALIEARTTQSTSATVSYGKDEHNLANSVSGDVIGTYHSLELTNLAASTTYYFKVVATGDTGATASYSGSFKTTVIDAQYLTKYTSVNNIPVFNPKEVVYVAPNKQVTVAVDQVPEEHEVQLRLQKADGTGKVKTTFRSGGNGKAQGKFDVLKNETYKAEAKARLAANTKKNTGFVAIAKIQPTAKAPIITSLNGSYTVTGDSRSLEFAGDAGARSGNFRIINSITGVLVAEGQTDSDGIYELPFDLAVGQYTVYFEGVMKGGKKTAPAVHQLTVINPRYTTTVLNTDTRSTDYFNRLVQGQVTVVGVSDRAGIIYIDGAQVGLISVEDGISWSTNLDLNALGISAGDHMLEIQYLNQNGSAWGSRVEYPFKRAENLVTPVITQSSTTALKGSVLSANILAGNGYRLNVYEDGTLIASESVVSSDGGVIGGVVLTLPTDQLGSFTWSVEAENSLGTRTTAQDISWSVVAPSIVSTPSDETVSETPVIDDTADIEDPATETPVEPNTDTEVDPADGDGTQPERSIPGVVGEDNSLTVLPDDVNPEDIDVVAEELISVPADQVDSLTDDEIETIGKINKVLINLPDYLKPQRKSQVAATTDIRIIAIPGEEVGDVPAQYLEIETDETEIAAIKSRLEEENFESLNIELTESQTDPVTGELISSGVVEPNQAGVRVMRKQVSIGLPSLSELFSGKAPVQVEQKVELTGRAEPYSKAKLAIFSDPIVKVTRADDTGEWVLNVDVNELPEGEHTAYFQSESRGVASDEIEIARFVVVEEQHISNTTWIFIINMVVAMVLLVVVISMQIRKHTNGGGTPPAAGKSYTSDSSIGGLESHTLPLKDNSNSPPSSGGGALGV</sequence>
<dbReference type="InterPro" id="IPR008963">
    <property type="entry name" value="Purple_acid_Pase-like_N"/>
</dbReference>
<dbReference type="EMBL" id="PFGC01000028">
    <property type="protein sequence ID" value="PIW37044.1"/>
    <property type="molecule type" value="Genomic_DNA"/>
</dbReference>
<feature type="transmembrane region" description="Helical" evidence="5">
    <location>
        <begin position="1842"/>
        <end position="1861"/>
    </location>
</feature>
<keyword evidence="5" id="KW-0812">Transmembrane</keyword>
<dbReference type="GO" id="GO:0046872">
    <property type="term" value="F:metal ion binding"/>
    <property type="evidence" value="ECO:0007669"/>
    <property type="project" value="InterPro"/>
</dbReference>
<proteinExistence type="predicted"/>
<accession>A0A2M7H496</accession>
<dbReference type="InterPro" id="IPR012334">
    <property type="entry name" value="Pectin_lyas_fold"/>
</dbReference>
<evidence type="ECO:0000256" key="1">
    <source>
        <dbReference type="ARBA" id="ARBA00004906"/>
    </source>
</evidence>
<feature type="domain" description="Right handed beta helix" evidence="6">
    <location>
        <begin position="792"/>
        <end position="950"/>
    </location>
</feature>
<dbReference type="PANTHER" id="PTHR22990">
    <property type="entry name" value="F-BOX ONLY PROTEIN"/>
    <property type="match status" value="1"/>
</dbReference>
<dbReference type="InterPro" id="IPR051550">
    <property type="entry name" value="SCF-Subunits/Alg-Epimerases"/>
</dbReference>
<dbReference type="InterPro" id="IPR006626">
    <property type="entry name" value="PbH1"/>
</dbReference>
<comment type="caution">
    <text evidence="7">The sequence shown here is derived from an EMBL/GenBank/DDBJ whole genome shotgun (WGS) entry which is preliminary data.</text>
</comment>
<dbReference type="NCBIfam" id="TIGR03804">
    <property type="entry name" value="para_beta_helix"/>
    <property type="match status" value="1"/>
</dbReference>